<dbReference type="Proteomes" id="UP000529946">
    <property type="component" value="Unassembled WGS sequence"/>
</dbReference>
<feature type="signal peptide" evidence="2">
    <location>
        <begin position="1"/>
        <end position="23"/>
    </location>
</feature>
<feature type="chain" id="PRO_5031133732" description="RcnB family protein" evidence="2">
    <location>
        <begin position="24"/>
        <end position="317"/>
    </location>
</feature>
<dbReference type="AlphaFoldDB" id="A0A7W6NNJ7"/>
<feature type="region of interest" description="Disordered" evidence="1">
    <location>
        <begin position="22"/>
        <end position="97"/>
    </location>
</feature>
<reference evidence="3 4" key="1">
    <citation type="submission" date="2020-08" db="EMBL/GenBank/DDBJ databases">
        <title>Genomic Encyclopedia of Type Strains, Phase IV (KMG-IV): sequencing the most valuable type-strain genomes for metagenomic binning, comparative biology and taxonomic classification.</title>
        <authorList>
            <person name="Goeker M."/>
        </authorList>
    </citation>
    <scope>NUCLEOTIDE SEQUENCE [LARGE SCALE GENOMIC DNA]</scope>
    <source>
        <strain evidence="3 4">DSM 23960</strain>
    </source>
</reference>
<evidence type="ECO:0000256" key="2">
    <source>
        <dbReference type="SAM" id="SignalP"/>
    </source>
</evidence>
<gene>
    <name evidence="3" type="ORF">GGR12_000051</name>
</gene>
<sequence length="317" mass="35411">MKTTICLAGVLALALAAPGIASAQNNGRGHDNHGEDRGKGRGHDGHDNRGPDDRGRGHDDRGGGDRGNGRGQDRGPGRDDHGGGRQHARGPDIERQVEREVRAITGDVDRRRVVVDDRGPVLVLRREPDRGLIAGCPPGLARKHNGCLPPGQAKRIARARYDYLWDRRDDGYVYRYDDGYLYRMNQQGSLLGYLPVLGGALGLGNAWPAQYAYQPAPRYYVDYYRLNDRYDYRYADGVLYGLDPKTQAIGQVAALLTGQQWNVGQAMPTGYDVYNVPYAYRNQYADGPDRWYRYNDGYVYQVDPTTRLIQTAIQLLT</sequence>
<comment type="caution">
    <text evidence="3">The sequence shown here is derived from an EMBL/GenBank/DDBJ whole genome shotgun (WGS) entry which is preliminary data.</text>
</comment>
<keyword evidence="4" id="KW-1185">Reference proteome</keyword>
<feature type="compositionally biased region" description="Basic and acidic residues" evidence="1">
    <location>
        <begin position="28"/>
        <end position="97"/>
    </location>
</feature>
<evidence type="ECO:0008006" key="5">
    <source>
        <dbReference type="Google" id="ProtNLM"/>
    </source>
</evidence>
<evidence type="ECO:0000256" key="1">
    <source>
        <dbReference type="SAM" id="MobiDB-lite"/>
    </source>
</evidence>
<evidence type="ECO:0000313" key="4">
    <source>
        <dbReference type="Proteomes" id="UP000529946"/>
    </source>
</evidence>
<evidence type="ECO:0000313" key="3">
    <source>
        <dbReference type="EMBL" id="MBB4081212.1"/>
    </source>
</evidence>
<dbReference type="EMBL" id="JACIDM010000001">
    <property type="protein sequence ID" value="MBB4081212.1"/>
    <property type="molecule type" value="Genomic_DNA"/>
</dbReference>
<dbReference type="RefSeq" id="WP_183201627.1">
    <property type="nucleotide sequence ID" value="NZ_BAAAER010000002.1"/>
</dbReference>
<protein>
    <recommendedName>
        <fullName evidence="5">RcnB family protein</fullName>
    </recommendedName>
</protein>
<accession>A0A7W6NNJ7</accession>
<proteinExistence type="predicted"/>
<organism evidence="3 4">
    <name type="scientific">Brevundimonas lenta</name>
    <dbReference type="NCBI Taxonomy" id="424796"/>
    <lineage>
        <taxon>Bacteria</taxon>
        <taxon>Pseudomonadati</taxon>
        <taxon>Pseudomonadota</taxon>
        <taxon>Alphaproteobacteria</taxon>
        <taxon>Caulobacterales</taxon>
        <taxon>Caulobacteraceae</taxon>
        <taxon>Brevundimonas</taxon>
    </lineage>
</organism>
<keyword evidence="2" id="KW-0732">Signal</keyword>
<name>A0A7W6NNJ7_9CAUL</name>